<comment type="caution">
    <text evidence="3">The sequence shown here is derived from an EMBL/GenBank/DDBJ whole genome shotgun (WGS) entry which is preliminary data.</text>
</comment>
<keyword evidence="2" id="KW-0472">Membrane</keyword>
<evidence type="ECO:0000313" key="3">
    <source>
        <dbReference type="EMBL" id="MFE1353287.1"/>
    </source>
</evidence>
<evidence type="ECO:0000256" key="2">
    <source>
        <dbReference type="SAM" id="Phobius"/>
    </source>
</evidence>
<organism evidence="3 4">
    <name type="scientific">Kitasatospora phosalacinea</name>
    <dbReference type="NCBI Taxonomy" id="2065"/>
    <lineage>
        <taxon>Bacteria</taxon>
        <taxon>Bacillati</taxon>
        <taxon>Actinomycetota</taxon>
        <taxon>Actinomycetes</taxon>
        <taxon>Kitasatosporales</taxon>
        <taxon>Streptomycetaceae</taxon>
        <taxon>Kitasatospora</taxon>
    </lineage>
</organism>
<feature type="compositionally biased region" description="Pro residues" evidence="1">
    <location>
        <begin position="47"/>
        <end position="58"/>
    </location>
</feature>
<sequence>MTDSQPEAPPEEPPGAGRRRGRPDWGAVAALSGVAAALVAVVAYLLPPDPPRPAPSPAPVAASSPEPAPEPEPERTTPTPTPSESPSPEPEPEPEPEPDPEPDEEPSPSAEAPAPLPAVLPAGCRGAAAAVASYRRNAGSSRGSQADAANLAYQGLMRAGTDADPPVRPTIVRLAQEFQELGFRLSGMVMADPNEVIADINADLPVLDRLCGNGS</sequence>
<feature type="compositionally biased region" description="Low complexity" evidence="1">
    <location>
        <begin position="107"/>
        <end position="120"/>
    </location>
</feature>
<protein>
    <submittedName>
        <fullName evidence="3">Uncharacterized protein</fullName>
    </submittedName>
</protein>
<feature type="region of interest" description="Disordered" evidence="1">
    <location>
        <begin position="46"/>
        <end position="120"/>
    </location>
</feature>
<feature type="compositionally biased region" description="Pro residues" evidence="1">
    <location>
        <begin position="79"/>
        <end position="89"/>
    </location>
</feature>
<dbReference type="RefSeq" id="WP_380326531.1">
    <property type="nucleotide sequence ID" value="NZ_JBHYPW010000034.1"/>
</dbReference>
<name>A0ABW6GKL0_9ACTN</name>
<dbReference type="Proteomes" id="UP001599542">
    <property type="component" value="Unassembled WGS sequence"/>
</dbReference>
<accession>A0ABW6GKL0</accession>
<feature type="compositionally biased region" description="Acidic residues" evidence="1">
    <location>
        <begin position="90"/>
        <end position="106"/>
    </location>
</feature>
<evidence type="ECO:0000313" key="4">
    <source>
        <dbReference type="Proteomes" id="UP001599542"/>
    </source>
</evidence>
<evidence type="ECO:0000256" key="1">
    <source>
        <dbReference type="SAM" id="MobiDB-lite"/>
    </source>
</evidence>
<keyword evidence="2" id="KW-1133">Transmembrane helix</keyword>
<keyword evidence="2" id="KW-0812">Transmembrane</keyword>
<dbReference type="EMBL" id="JBHYPX010000026">
    <property type="protein sequence ID" value="MFE1353287.1"/>
    <property type="molecule type" value="Genomic_DNA"/>
</dbReference>
<feature type="transmembrane region" description="Helical" evidence="2">
    <location>
        <begin position="25"/>
        <end position="46"/>
    </location>
</feature>
<feature type="region of interest" description="Disordered" evidence="1">
    <location>
        <begin position="1"/>
        <end position="24"/>
    </location>
</feature>
<proteinExistence type="predicted"/>
<gene>
    <name evidence="3" type="ORF">ACFW6T_15010</name>
</gene>
<keyword evidence="4" id="KW-1185">Reference proteome</keyword>
<reference evidence="3 4" key="1">
    <citation type="submission" date="2024-09" db="EMBL/GenBank/DDBJ databases">
        <title>The Natural Products Discovery Center: Release of the First 8490 Sequenced Strains for Exploring Actinobacteria Biosynthetic Diversity.</title>
        <authorList>
            <person name="Kalkreuter E."/>
            <person name="Kautsar S.A."/>
            <person name="Yang D."/>
            <person name="Bader C.D."/>
            <person name="Teijaro C.N."/>
            <person name="Fluegel L."/>
            <person name="Davis C.M."/>
            <person name="Simpson J.R."/>
            <person name="Lauterbach L."/>
            <person name="Steele A.D."/>
            <person name="Gui C."/>
            <person name="Meng S."/>
            <person name="Li G."/>
            <person name="Viehrig K."/>
            <person name="Ye F."/>
            <person name="Su P."/>
            <person name="Kiefer A.F."/>
            <person name="Nichols A."/>
            <person name="Cepeda A.J."/>
            <person name="Yan W."/>
            <person name="Fan B."/>
            <person name="Jiang Y."/>
            <person name="Adhikari A."/>
            <person name="Zheng C.-J."/>
            <person name="Schuster L."/>
            <person name="Cowan T.M."/>
            <person name="Smanski M.J."/>
            <person name="Chevrette M.G."/>
            <person name="De Carvalho L.P.S."/>
            <person name="Shen B."/>
        </authorList>
    </citation>
    <scope>NUCLEOTIDE SEQUENCE [LARGE SCALE GENOMIC DNA]</scope>
    <source>
        <strain evidence="3 4">NPDC058753</strain>
    </source>
</reference>